<evidence type="ECO:0000256" key="9">
    <source>
        <dbReference type="RuleBase" id="RU003640"/>
    </source>
</evidence>
<comment type="catalytic activity">
    <reaction evidence="8 9">
        <text>a ubiquinone + NADH + 5 H(+)(in) = a ubiquinol + NAD(+) + 4 H(+)(out)</text>
        <dbReference type="Rhea" id="RHEA:29091"/>
        <dbReference type="Rhea" id="RHEA-COMP:9565"/>
        <dbReference type="Rhea" id="RHEA-COMP:9566"/>
        <dbReference type="ChEBI" id="CHEBI:15378"/>
        <dbReference type="ChEBI" id="CHEBI:16389"/>
        <dbReference type="ChEBI" id="CHEBI:17976"/>
        <dbReference type="ChEBI" id="CHEBI:57540"/>
        <dbReference type="ChEBI" id="CHEBI:57945"/>
        <dbReference type="EC" id="7.1.1.2"/>
    </reaction>
</comment>
<evidence type="ECO:0000256" key="3">
    <source>
        <dbReference type="ARBA" id="ARBA00021007"/>
    </source>
</evidence>
<dbReference type="Gene3D" id="1.20.58.1610">
    <property type="entry name" value="NADH:ubiquinone/plastoquinone oxidoreductase, chain 3"/>
    <property type="match status" value="1"/>
</dbReference>
<accession>A0A346Q037</accession>
<keyword evidence="6 9" id="KW-1133">Transmembrane helix</keyword>
<keyword evidence="4 9" id="KW-0813">Transport</keyword>
<evidence type="ECO:0000256" key="6">
    <source>
        <dbReference type="ARBA" id="ARBA00022989"/>
    </source>
</evidence>
<name>A0A346Q037_9PLAT</name>
<sequence>MFIFLGIFCSLLLMLIIGIYHNFIFNNNLENSNILVWASSFECGFVAEAININSFSVNFFILLIFFVLFDLEISLLINIPFQFFWFNNITYYWSFLVILILGYLYEVISGFIEWEN</sequence>
<evidence type="ECO:0000256" key="7">
    <source>
        <dbReference type="ARBA" id="ARBA00023136"/>
    </source>
</evidence>
<comment type="subcellular location">
    <subcellularLocation>
        <location evidence="1">Membrane</location>
    </subcellularLocation>
    <subcellularLocation>
        <location evidence="9">Mitochondrion membrane</location>
        <topology evidence="9">Multi-pass membrane protein</topology>
    </subcellularLocation>
</comment>
<keyword evidence="9" id="KW-0249">Electron transport</keyword>
<dbReference type="EMBL" id="MH328204">
    <property type="protein sequence ID" value="AXR86363.1"/>
    <property type="molecule type" value="Genomic_DNA"/>
</dbReference>
<dbReference type="GO" id="GO:0008137">
    <property type="term" value="F:NADH dehydrogenase (ubiquinone) activity"/>
    <property type="evidence" value="ECO:0007669"/>
    <property type="project" value="UniProtKB-UniRule"/>
</dbReference>
<organism evidence="10">
    <name type="scientific">Lamellodiscus spari</name>
    <dbReference type="NCBI Taxonomy" id="330065"/>
    <lineage>
        <taxon>Eukaryota</taxon>
        <taxon>Metazoa</taxon>
        <taxon>Spiralia</taxon>
        <taxon>Lophotrochozoa</taxon>
        <taxon>Platyhelminthes</taxon>
        <taxon>Monogenea</taxon>
        <taxon>Monopisthocotylea</taxon>
        <taxon>Dactylogyridea</taxon>
        <taxon>Diplectanidae</taxon>
        <taxon>Lamellodiscus</taxon>
    </lineage>
</organism>
<dbReference type="Pfam" id="PF00507">
    <property type="entry name" value="Oxidored_q4"/>
    <property type="match status" value="1"/>
</dbReference>
<evidence type="ECO:0000256" key="8">
    <source>
        <dbReference type="ARBA" id="ARBA00049551"/>
    </source>
</evidence>
<reference evidence="10" key="1">
    <citation type="submission" date="2018-05" db="EMBL/GenBank/DDBJ databases">
        <authorList>
            <person name="Lanie J.A."/>
            <person name="Ng W.-L."/>
            <person name="Kazmierczak K.M."/>
            <person name="Andrzejewski T.M."/>
            <person name="Davidsen T.M."/>
            <person name="Wayne K.J."/>
            <person name="Tettelin H."/>
            <person name="Glass J.I."/>
            <person name="Rusch D."/>
            <person name="Podicherti R."/>
            <person name="Tsui H.-C.T."/>
            <person name="Winkler M.E."/>
        </authorList>
    </citation>
    <scope>NUCLEOTIDE SEQUENCE</scope>
</reference>
<protein>
    <recommendedName>
        <fullName evidence="3 9">NADH-ubiquinone oxidoreductase chain 3</fullName>
        <ecNumber evidence="9">7.1.1.2</ecNumber>
    </recommendedName>
</protein>
<keyword evidence="9 10" id="KW-0496">Mitochondrion</keyword>
<keyword evidence="9" id="KW-0679">Respiratory chain</keyword>
<dbReference type="InterPro" id="IPR038430">
    <property type="entry name" value="NDAH_ubi_oxred_su3_sf"/>
</dbReference>
<keyword evidence="9" id="KW-0830">Ubiquinone</keyword>
<feature type="transmembrane region" description="Helical" evidence="9">
    <location>
        <begin position="34"/>
        <end position="52"/>
    </location>
</feature>
<proteinExistence type="inferred from homology"/>
<keyword evidence="7 9" id="KW-0472">Membrane</keyword>
<feature type="transmembrane region" description="Helical" evidence="9">
    <location>
        <begin position="59"/>
        <end position="85"/>
    </location>
</feature>
<geneLocation type="mitochondrion" evidence="10"/>
<evidence type="ECO:0000256" key="1">
    <source>
        <dbReference type="ARBA" id="ARBA00004370"/>
    </source>
</evidence>
<keyword evidence="9" id="KW-1278">Translocase</keyword>
<evidence type="ECO:0000256" key="5">
    <source>
        <dbReference type="ARBA" id="ARBA00022692"/>
    </source>
</evidence>
<evidence type="ECO:0000313" key="10">
    <source>
        <dbReference type="EMBL" id="AXR86363.1"/>
    </source>
</evidence>
<dbReference type="AlphaFoldDB" id="A0A346Q037"/>
<comment type="similarity">
    <text evidence="2 9">Belongs to the complex I subunit 3 family.</text>
</comment>
<comment type="function">
    <text evidence="9">Core subunit of the mitochondrial membrane respiratory chain NADH dehydrogenase (Complex I) which catalyzes electron transfer from NADH through the respiratory chain, using ubiquinone as an electron acceptor. Essential for the catalytic activity of complex I.</text>
</comment>
<dbReference type="EC" id="7.1.1.2" evidence="9"/>
<dbReference type="InterPro" id="IPR000440">
    <property type="entry name" value="NADH_UbQ/plastoQ_OxRdtase_su3"/>
</dbReference>
<feature type="transmembrane region" description="Helical" evidence="9">
    <location>
        <begin position="91"/>
        <end position="112"/>
    </location>
</feature>
<dbReference type="GO" id="GO:0031966">
    <property type="term" value="C:mitochondrial membrane"/>
    <property type="evidence" value="ECO:0007669"/>
    <property type="project" value="UniProtKB-SubCell"/>
</dbReference>
<evidence type="ECO:0000256" key="2">
    <source>
        <dbReference type="ARBA" id="ARBA00008472"/>
    </source>
</evidence>
<keyword evidence="9" id="KW-0520">NAD</keyword>
<evidence type="ECO:0000256" key="4">
    <source>
        <dbReference type="ARBA" id="ARBA00022448"/>
    </source>
</evidence>
<keyword evidence="5 9" id="KW-0812">Transmembrane</keyword>
<gene>
    <name evidence="10" type="primary">nad3</name>
</gene>